<feature type="transmembrane region" description="Helical" evidence="1">
    <location>
        <begin position="138"/>
        <end position="157"/>
    </location>
</feature>
<protein>
    <submittedName>
        <fullName evidence="2">Uncharacterized protein</fullName>
    </submittedName>
</protein>
<sequence length="314" mass="32965">MMLVPASAAGADITASLSVPDSADWGRPPYAAAELALSNPGSSAIDAVTIRPTGGGPAVRYSFAGAPGQTGWLRVVLPALWPVQQYRVAALAADGEPAGHALADVSWPADRVATDAFIDDAYTPWRDVRAGWSMRTRAAAVGLLGLVVIAAAGLLWIPAGWGRVLAVVGLAAGATVLLAAAGRRVRPVEISRHTLVRYADRAPVVESFSVLAARRAGPVVLQAGDVPYPVYPDRTAAGRDNSTVDPIARTIELNLQAGQVLDPAINTALQDAKELQEQLATGIERFFQFTFYIKIPASTLEELDSVTKQVEAIA</sequence>
<dbReference type="AlphaFoldDB" id="A0A0F9IQL8"/>
<proteinExistence type="predicted"/>
<gene>
    <name evidence="2" type="ORF">LCGC14_1848580</name>
</gene>
<keyword evidence="1" id="KW-0812">Transmembrane</keyword>
<name>A0A0F9IQL8_9ZZZZ</name>
<reference evidence="2" key="1">
    <citation type="journal article" date="2015" name="Nature">
        <title>Complex archaea that bridge the gap between prokaryotes and eukaryotes.</title>
        <authorList>
            <person name="Spang A."/>
            <person name="Saw J.H."/>
            <person name="Jorgensen S.L."/>
            <person name="Zaremba-Niedzwiedzka K."/>
            <person name="Martijn J."/>
            <person name="Lind A.E."/>
            <person name="van Eijk R."/>
            <person name="Schleper C."/>
            <person name="Guy L."/>
            <person name="Ettema T.J."/>
        </authorList>
    </citation>
    <scope>NUCLEOTIDE SEQUENCE</scope>
</reference>
<comment type="caution">
    <text evidence="2">The sequence shown here is derived from an EMBL/GenBank/DDBJ whole genome shotgun (WGS) entry which is preliminary data.</text>
</comment>
<dbReference type="EMBL" id="LAZR01018539">
    <property type="protein sequence ID" value="KKL96030.1"/>
    <property type="molecule type" value="Genomic_DNA"/>
</dbReference>
<organism evidence="2">
    <name type="scientific">marine sediment metagenome</name>
    <dbReference type="NCBI Taxonomy" id="412755"/>
    <lineage>
        <taxon>unclassified sequences</taxon>
        <taxon>metagenomes</taxon>
        <taxon>ecological metagenomes</taxon>
    </lineage>
</organism>
<feature type="transmembrane region" description="Helical" evidence="1">
    <location>
        <begin position="163"/>
        <end position="182"/>
    </location>
</feature>
<keyword evidence="1" id="KW-0472">Membrane</keyword>
<accession>A0A0F9IQL8</accession>
<feature type="non-terminal residue" evidence="2">
    <location>
        <position position="314"/>
    </location>
</feature>
<keyword evidence="1" id="KW-1133">Transmembrane helix</keyword>
<evidence type="ECO:0000313" key="2">
    <source>
        <dbReference type="EMBL" id="KKL96030.1"/>
    </source>
</evidence>
<evidence type="ECO:0000256" key="1">
    <source>
        <dbReference type="SAM" id="Phobius"/>
    </source>
</evidence>